<evidence type="ECO:0000256" key="3">
    <source>
        <dbReference type="ARBA" id="ARBA00023054"/>
    </source>
</evidence>
<keyword evidence="3 5" id="KW-0175">Coiled coil</keyword>
<gene>
    <name evidence="7" type="ORF">Thpro_022439</name>
</gene>
<keyword evidence="8" id="KW-1185">Reference proteome</keyword>
<proteinExistence type="inferred from homology"/>
<evidence type="ECO:0000256" key="6">
    <source>
        <dbReference type="SAM" id="Phobius"/>
    </source>
</evidence>
<dbReference type="AlphaFoldDB" id="A0A1A6C0W1"/>
<sequence>MEEPWYLAAVVAACLAAGWLLRHLFAIGTRRLLQSRLEATETRVEELRPALAESERQRNELHERLIERERNYAELAGRSEGERRRVAELLAELQGRTAALDAERELTNELQRDLAELRERLTQERRGSAEKLALLEEARVKLADAFKALSSDALKHNNESFLRLAQENLKRFQQGAQSDLEQRQKAIEELTRPIRESLTKVDGTLGELEKSRVAAYSALDQQLQSLLKHHLPQLHAETANLVKALRQPAARGRWGEVQLKRVVEMAGMLEHCDFEEQVNQNTEAGRLRPDMIVRLPGGRRIVVDAKAPVDAYLTAVEAADEVTRDAALLRHAQQVRTHIGQLGRKSYFEQFDPSPEFVVMFVPGEAFFSAALAQDPGLIEYGAEQRVIPASPTTLIALLKAVAYGWRQEAMARNAVEVAALGKELYDRIATLAKHWEAVGSRLDQAVDAYNKSVGTLERRVLPSARKFRDLKTVAADTEIEPLGPLTEETRRLTAAEFEVAARADDSD</sequence>
<comment type="function">
    <text evidence="1">Involved in DNA recombination.</text>
</comment>
<evidence type="ECO:0000256" key="1">
    <source>
        <dbReference type="ARBA" id="ARBA00003416"/>
    </source>
</evidence>
<evidence type="ECO:0000313" key="8">
    <source>
        <dbReference type="Proteomes" id="UP000029273"/>
    </source>
</evidence>
<organism evidence="7 8">
    <name type="scientific">Acidihalobacter prosperus</name>
    <dbReference type="NCBI Taxonomy" id="160660"/>
    <lineage>
        <taxon>Bacteria</taxon>
        <taxon>Pseudomonadati</taxon>
        <taxon>Pseudomonadota</taxon>
        <taxon>Gammaproteobacteria</taxon>
        <taxon>Chromatiales</taxon>
        <taxon>Ectothiorhodospiraceae</taxon>
        <taxon>Acidihalobacter</taxon>
    </lineage>
</organism>
<keyword evidence="4" id="KW-0233">DNA recombination</keyword>
<dbReference type="Proteomes" id="UP000029273">
    <property type="component" value="Unassembled WGS sequence"/>
</dbReference>
<evidence type="ECO:0000256" key="4">
    <source>
        <dbReference type="ARBA" id="ARBA00023172"/>
    </source>
</evidence>
<dbReference type="InterPro" id="IPR003798">
    <property type="entry name" value="DNA_recombination_RmuC"/>
</dbReference>
<evidence type="ECO:0000256" key="2">
    <source>
        <dbReference type="ARBA" id="ARBA00009840"/>
    </source>
</evidence>
<dbReference type="Pfam" id="PF02646">
    <property type="entry name" value="RmuC"/>
    <property type="match status" value="1"/>
</dbReference>
<comment type="similarity">
    <text evidence="2">Belongs to the RmuC family.</text>
</comment>
<comment type="caution">
    <text evidence="7">The sequence shown here is derived from an EMBL/GenBank/DDBJ whole genome shotgun (WGS) entry which is preliminary data.</text>
</comment>
<evidence type="ECO:0008006" key="9">
    <source>
        <dbReference type="Google" id="ProtNLM"/>
    </source>
</evidence>
<evidence type="ECO:0000313" key="7">
    <source>
        <dbReference type="EMBL" id="OBS08189.1"/>
    </source>
</evidence>
<dbReference type="PANTHER" id="PTHR30563:SF0">
    <property type="entry name" value="DNA RECOMBINATION PROTEIN RMUC"/>
    <property type="match status" value="1"/>
</dbReference>
<dbReference type="RefSeq" id="WP_236717308.1">
    <property type="nucleotide sequence ID" value="NZ_JQSG02000006.1"/>
</dbReference>
<keyword evidence="6" id="KW-0812">Transmembrane</keyword>
<accession>A0A1A6C0W1</accession>
<reference evidence="7 8" key="1">
    <citation type="journal article" date="2014" name="Genome Announc.">
        <title>Draft Genome Sequence of the Iron-Oxidizing, Acidophilic, and Halotolerant 'Thiobacillus prosperus' Type Strain DSM 5130.</title>
        <authorList>
            <person name="Ossandon F.J."/>
            <person name="Cardenas J.P."/>
            <person name="Corbett M."/>
            <person name="Quatrini R."/>
            <person name="Holmes D.S."/>
            <person name="Watkin E."/>
        </authorList>
    </citation>
    <scope>NUCLEOTIDE SEQUENCE [LARGE SCALE GENOMIC DNA]</scope>
    <source>
        <strain evidence="7 8">DSM 5130</strain>
    </source>
</reference>
<dbReference type="STRING" id="160660.BJI67_14650"/>
<protein>
    <recommendedName>
        <fullName evidence="9">DNA polymerase V</fullName>
    </recommendedName>
</protein>
<feature type="coiled-coil region" evidence="5">
    <location>
        <begin position="100"/>
        <end position="138"/>
    </location>
</feature>
<dbReference type="GO" id="GO:0006310">
    <property type="term" value="P:DNA recombination"/>
    <property type="evidence" value="ECO:0007669"/>
    <property type="project" value="UniProtKB-KW"/>
</dbReference>
<dbReference type="PANTHER" id="PTHR30563">
    <property type="entry name" value="DNA RECOMBINATION PROTEIN RMUC"/>
    <property type="match status" value="1"/>
</dbReference>
<feature type="transmembrane region" description="Helical" evidence="6">
    <location>
        <begin position="6"/>
        <end position="27"/>
    </location>
</feature>
<evidence type="ECO:0000256" key="5">
    <source>
        <dbReference type="SAM" id="Coils"/>
    </source>
</evidence>
<dbReference type="EMBL" id="JQSG02000006">
    <property type="protein sequence ID" value="OBS08189.1"/>
    <property type="molecule type" value="Genomic_DNA"/>
</dbReference>
<keyword evidence="6" id="KW-1133">Transmembrane helix</keyword>
<keyword evidence="6" id="KW-0472">Membrane</keyword>
<name>A0A1A6C0W1_9GAMM</name>